<keyword evidence="13 17" id="KW-0464">Manganese</keyword>
<evidence type="ECO:0000313" key="20">
    <source>
        <dbReference type="EMBL" id="AXN02368.1"/>
    </source>
</evidence>
<dbReference type="GO" id="GO:0046872">
    <property type="term" value="F:metal ion binding"/>
    <property type="evidence" value="ECO:0007669"/>
    <property type="project" value="UniProtKB-KW"/>
</dbReference>
<dbReference type="EC" id="2.7.7.7" evidence="2 18"/>
<dbReference type="GO" id="GO:0003677">
    <property type="term" value="F:DNA binding"/>
    <property type="evidence" value="ECO:0007669"/>
    <property type="project" value="InterPro"/>
</dbReference>
<dbReference type="EMBL" id="CP028374">
    <property type="protein sequence ID" value="AXN02368.1"/>
    <property type="molecule type" value="Genomic_DNA"/>
</dbReference>
<dbReference type="SMART" id="SM00479">
    <property type="entry name" value="EXOIII"/>
    <property type="match status" value="1"/>
</dbReference>
<keyword evidence="10 18" id="KW-0269">Exonuclease</keyword>
<dbReference type="OrthoDB" id="9804290at2"/>
<feature type="binding site" evidence="16">
    <location>
        <position position="9"/>
    </location>
    <ligand>
        <name>substrate</name>
    </ligand>
</feature>
<evidence type="ECO:0000256" key="14">
    <source>
        <dbReference type="ARBA" id="ARBA00049244"/>
    </source>
</evidence>
<feature type="binding site" evidence="17">
    <location>
        <position position="161"/>
    </location>
    <ligand>
        <name>a divalent metal cation</name>
        <dbReference type="ChEBI" id="CHEBI:60240"/>
        <label>1</label>
        <note>catalytic</note>
    </ligand>
</feature>
<evidence type="ECO:0000256" key="15">
    <source>
        <dbReference type="PIRSR" id="PIRSR606309-1"/>
    </source>
</evidence>
<feature type="domain" description="Exonuclease" evidence="19">
    <location>
        <begin position="2"/>
        <end position="178"/>
    </location>
</feature>
<reference evidence="20 21" key="1">
    <citation type="submission" date="2018-03" db="EMBL/GenBank/DDBJ databases">
        <title>A parallel universe: an anciently diverged bacterial symbiosis in a Hawaiian planthopper (Hemiptera: Cixiidae) reveals rearranged nutritional responsibilities.</title>
        <authorList>
            <person name="Bennett G."/>
            <person name="Mao M."/>
        </authorList>
    </citation>
    <scope>NUCLEOTIDE SEQUENCE [LARGE SCALE GENOMIC DNA]</scope>
    <source>
        <strain evidence="20 21">OLIH</strain>
    </source>
</reference>
<dbReference type="GO" id="GO:0008408">
    <property type="term" value="F:3'-5' exonuclease activity"/>
    <property type="evidence" value="ECO:0007669"/>
    <property type="project" value="TreeGrafter"/>
</dbReference>
<dbReference type="Proteomes" id="UP000256856">
    <property type="component" value="Chromosome"/>
</dbReference>
<sequence length="227" mass="26773">MRKIILDTETTGINQIGKHYSGHKIIEIGAVEMINRTLTNNNFHVYLNPNRSISEESFNIHGISNEFLKYKPTFKEILNKFIKYIYGSKIIIHNAKFDIEFINYELFLLKRKDKISDYCKIVDNLTIARKIFPGKNNSLNSLCKYYGIDIRKRKKHGALKDAKILADIYLYLTSNQKKLFKNKKIKKQNIKNIKINNKKLKIIFANKEELELNKEYKNILNKNLLIK</sequence>
<dbReference type="InterPro" id="IPR006309">
    <property type="entry name" value="DnaQ_proteo"/>
</dbReference>
<evidence type="ECO:0000256" key="11">
    <source>
        <dbReference type="ARBA" id="ARBA00022842"/>
    </source>
</evidence>
<evidence type="ECO:0000256" key="3">
    <source>
        <dbReference type="ARBA" id="ARBA00020352"/>
    </source>
</evidence>
<dbReference type="NCBIfam" id="TIGR00573">
    <property type="entry name" value="dnaq"/>
    <property type="match status" value="1"/>
</dbReference>
<keyword evidence="6 18" id="KW-0235">DNA replication</keyword>
<evidence type="ECO:0000256" key="7">
    <source>
        <dbReference type="ARBA" id="ARBA00022722"/>
    </source>
</evidence>
<evidence type="ECO:0000259" key="19">
    <source>
        <dbReference type="SMART" id="SM00479"/>
    </source>
</evidence>
<dbReference type="InterPro" id="IPR006054">
    <property type="entry name" value="DnaQ"/>
</dbReference>
<evidence type="ECO:0000256" key="5">
    <source>
        <dbReference type="ARBA" id="ARBA00022695"/>
    </source>
</evidence>
<evidence type="ECO:0000256" key="18">
    <source>
        <dbReference type="RuleBase" id="RU364087"/>
    </source>
</evidence>
<evidence type="ECO:0000256" key="17">
    <source>
        <dbReference type="PIRSR" id="PIRSR606309-3"/>
    </source>
</evidence>
<dbReference type="InterPro" id="IPR013520">
    <property type="entry name" value="Ribonucl_H"/>
</dbReference>
<evidence type="ECO:0000256" key="9">
    <source>
        <dbReference type="ARBA" id="ARBA00022801"/>
    </source>
</evidence>
<feature type="binding site" evidence="17">
    <location>
        <position position="7"/>
    </location>
    <ligand>
        <name>a divalent metal cation</name>
        <dbReference type="ChEBI" id="CHEBI:60240"/>
        <label>1</label>
        <note>catalytic</note>
    </ligand>
</feature>
<evidence type="ECO:0000256" key="10">
    <source>
        <dbReference type="ARBA" id="ARBA00022839"/>
    </source>
</evidence>
<dbReference type="InterPro" id="IPR036397">
    <property type="entry name" value="RNaseH_sf"/>
</dbReference>
<feature type="binding site" evidence="16">
    <location>
        <position position="161"/>
    </location>
    <ligand>
        <name>substrate</name>
    </ligand>
</feature>
<dbReference type="InterPro" id="IPR012337">
    <property type="entry name" value="RNaseH-like_sf"/>
</dbReference>
<accession>A0A346E063</accession>
<protein>
    <recommendedName>
        <fullName evidence="3 18">DNA polymerase III subunit epsilon</fullName>
        <ecNumber evidence="2 18">2.7.7.7</ecNumber>
    </recommendedName>
</protein>
<feature type="binding site" evidence="16">
    <location>
        <position position="56"/>
    </location>
    <ligand>
        <name>substrate</name>
    </ligand>
</feature>
<feature type="binding site" evidence="16">
    <location>
        <position position="7"/>
    </location>
    <ligand>
        <name>substrate</name>
    </ligand>
</feature>
<comment type="cofactor">
    <cofactor evidence="17">
        <name>Mg(2+)</name>
        <dbReference type="ChEBI" id="CHEBI:18420"/>
    </cofactor>
    <cofactor evidence="17">
        <name>Mn(2+)</name>
        <dbReference type="ChEBI" id="CHEBI:29035"/>
    </cofactor>
    <text evidence="17">Binds 2 divalent metal cations. Magnesium or manganese.</text>
</comment>
<keyword evidence="9 18" id="KW-0378">Hydrolase</keyword>
<dbReference type="AlphaFoldDB" id="A0A346E063"/>
<dbReference type="RefSeq" id="WP_115956193.1">
    <property type="nucleotide sequence ID" value="NZ_CP028374.1"/>
</dbReference>
<keyword evidence="11 17" id="KW-0460">Magnesium</keyword>
<keyword evidence="12 18" id="KW-0239">DNA-directed DNA polymerase</keyword>
<evidence type="ECO:0000256" key="8">
    <source>
        <dbReference type="ARBA" id="ARBA00022723"/>
    </source>
</evidence>
<dbReference type="GO" id="GO:0005829">
    <property type="term" value="C:cytosol"/>
    <property type="evidence" value="ECO:0007669"/>
    <property type="project" value="TreeGrafter"/>
</dbReference>
<dbReference type="Gene3D" id="3.30.420.10">
    <property type="entry name" value="Ribonuclease H-like superfamily/Ribonuclease H"/>
    <property type="match status" value="1"/>
</dbReference>
<gene>
    <name evidence="18" type="primary">dnaQ</name>
    <name evidence="20" type="ORF">C9I82_416</name>
</gene>
<proteinExistence type="predicted"/>
<name>A0A346E063_9ENTR</name>
<dbReference type="NCBIfam" id="TIGR01406">
    <property type="entry name" value="dnaQ_proteo"/>
    <property type="match status" value="1"/>
</dbReference>
<keyword evidence="5 18" id="KW-0548">Nucleotidyltransferase</keyword>
<feature type="binding site" evidence="17">
    <location>
        <position position="9"/>
    </location>
    <ligand>
        <name>a divalent metal cation</name>
        <dbReference type="ChEBI" id="CHEBI:60240"/>
        <label>1</label>
        <note>catalytic</note>
    </ligand>
</feature>
<evidence type="ECO:0000313" key="21">
    <source>
        <dbReference type="Proteomes" id="UP000256856"/>
    </source>
</evidence>
<evidence type="ECO:0000256" key="12">
    <source>
        <dbReference type="ARBA" id="ARBA00022932"/>
    </source>
</evidence>
<dbReference type="KEGG" id="ppet:C9I82_416"/>
<evidence type="ECO:0000256" key="2">
    <source>
        <dbReference type="ARBA" id="ARBA00012417"/>
    </source>
</evidence>
<dbReference type="CDD" id="cd06131">
    <property type="entry name" value="DNA_pol_III_epsilon_Ecoli_like"/>
    <property type="match status" value="1"/>
</dbReference>
<dbReference type="FunFam" id="3.30.420.10:FF:000012">
    <property type="entry name" value="DNA polymerase III subunit epsilon"/>
    <property type="match status" value="1"/>
</dbReference>
<feature type="binding site" evidence="16">
    <location>
        <position position="61"/>
    </location>
    <ligand>
        <name>substrate</name>
    </ligand>
</feature>
<dbReference type="PANTHER" id="PTHR30231:SF41">
    <property type="entry name" value="DNA POLYMERASE III SUBUNIT EPSILON"/>
    <property type="match status" value="1"/>
</dbReference>
<evidence type="ECO:0000256" key="6">
    <source>
        <dbReference type="ARBA" id="ARBA00022705"/>
    </source>
</evidence>
<dbReference type="Pfam" id="PF00929">
    <property type="entry name" value="RNase_T"/>
    <property type="match status" value="1"/>
</dbReference>
<evidence type="ECO:0000256" key="1">
    <source>
        <dbReference type="ARBA" id="ARBA00001936"/>
    </source>
</evidence>
<keyword evidence="7 18" id="KW-0540">Nuclease</keyword>
<evidence type="ECO:0000256" key="4">
    <source>
        <dbReference type="ARBA" id="ARBA00022679"/>
    </source>
</evidence>
<comment type="subunit">
    <text evidence="18">The DNA polymerase holoenzyme is a complex that contains 10 different types of subunits. These subunits are organized into 3 functionally essential subassemblies: the pol III core, the beta sliding clamp processivity factor and the clamp-loading complex. The pol III core (subunits alpha,epsilon and theta) contains the polymerase and the 3'-5' exonuclease proofreading activities. The polymerase is tethered to the template via the sliding clamp processivity factor. The clamp-loading complex assembles the beta processivity factor onto the primer template and plays a central role in the organization and communication at the replication fork. This complex contains delta, delta', psi and chi, and copies of either or both of two different DnaX proteins, gamma and tau.</text>
</comment>
<comment type="function">
    <text evidence="18">DNA polymerase III is a complex, multichain enzyme responsible for most of the replicative synthesis in bacteria. The epsilon subunit contain the editing function and is a proofreading 3'-5' exonuclease.</text>
</comment>
<dbReference type="GO" id="GO:0045004">
    <property type="term" value="P:DNA replication proofreading"/>
    <property type="evidence" value="ECO:0007669"/>
    <property type="project" value="TreeGrafter"/>
</dbReference>
<comment type="cofactor">
    <cofactor evidence="1 18">
        <name>Mn(2+)</name>
        <dbReference type="ChEBI" id="CHEBI:29035"/>
    </cofactor>
</comment>
<organism evidence="20 21">
    <name type="scientific">Candidatus Purcelliella pentastirinorum</name>
    <dbReference type="NCBI Taxonomy" id="472834"/>
    <lineage>
        <taxon>Bacteria</taxon>
        <taxon>Pseudomonadati</taxon>
        <taxon>Pseudomonadota</taxon>
        <taxon>Gammaproteobacteria</taxon>
        <taxon>Enterobacterales</taxon>
        <taxon>Enterobacteriaceae</taxon>
        <taxon>Candidatus Purcelliella</taxon>
    </lineage>
</organism>
<dbReference type="PANTHER" id="PTHR30231">
    <property type="entry name" value="DNA POLYMERASE III SUBUNIT EPSILON"/>
    <property type="match status" value="1"/>
</dbReference>
<keyword evidence="8 17" id="KW-0479">Metal-binding</keyword>
<dbReference type="SUPFAM" id="SSF53098">
    <property type="entry name" value="Ribonuclease H-like"/>
    <property type="match status" value="1"/>
</dbReference>
<keyword evidence="4 18" id="KW-0808">Transferase</keyword>
<feature type="active site" description="Proton acceptor" evidence="15">
    <location>
        <position position="156"/>
    </location>
</feature>
<comment type="catalytic activity">
    <reaction evidence="14 18">
        <text>DNA(n) + a 2'-deoxyribonucleoside 5'-triphosphate = DNA(n+1) + diphosphate</text>
        <dbReference type="Rhea" id="RHEA:22508"/>
        <dbReference type="Rhea" id="RHEA-COMP:17339"/>
        <dbReference type="Rhea" id="RHEA-COMP:17340"/>
        <dbReference type="ChEBI" id="CHEBI:33019"/>
        <dbReference type="ChEBI" id="CHEBI:61560"/>
        <dbReference type="ChEBI" id="CHEBI:173112"/>
        <dbReference type="EC" id="2.7.7.7"/>
    </reaction>
</comment>
<keyword evidence="21" id="KW-1185">Reference proteome</keyword>
<dbReference type="GO" id="GO:0003887">
    <property type="term" value="F:DNA-directed DNA polymerase activity"/>
    <property type="evidence" value="ECO:0007669"/>
    <property type="project" value="UniProtKB-KW"/>
</dbReference>
<evidence type="ECO:0000256" key="13">
    <source>
        <dbReference type="ARBA" id="ARBA00023211"/>
    </source>
</evidence>
<evidence type="ECO:0000256" key="16">
    <source>
        <dbReference type="PIRSR" id="PIRSR606309-2"/>
    </source>
</evidence>
<dbReference type="NCBIfam" id="NF004316">
    <property type="entry name" value="PRK05711.1"/>
    <property type="match status" value="1"/>
</dbReference>